<evidence type="ECO:0000256" key="7">
    <source>
        <dbReference type="SAM" id="MobiDB-lite"/>
    </source>
</evidence>
<evidence type="ECO:0000259" key="9">
    <source>
        <dbReference type="PROSITE" id="PS50850"/>
    </source>
</evidence>
<evidence type="ECO:0000313" key="10">
    <source>
        <dbReference type="EMBL" id="KAF7639200.1"/>
    </source>
</evidence>
<comment type="caution">
    <text evidence="10">The sequence shown here is derived from an EMBL/GenBank/DDBJ whole genome shotgun (WGS) entry which is preliminary data.</text>
</comment>
<organism evidence="10 11">
    <name type="scientific">Meloidogyne graminicola</name>
    <dbReference type="NCBI Taxonomy" id="189291"/>
    <lineage>
        <taxon>Eukaryota</taxon>
        <taxon>Metazoa</taxon>
        <taxon>Ecdysozoa</taxon>
        <taxon>Nematoda</taxon>
        <taxon>Chromadorea</taxon>
        <taxon>Rhabditida</taxon>
        <taxon>Tylenchina</taxon>
        <taxon>Tylenchomorpha</taxon>
        <taxon>Tylenchoidea</taxon>
        <taxon>Meloidogynidae</taxon>
        <taxon>Meloidogyninae</taxon>
        <taxon>Meloidogyne</taxon>
    </lineage>
</organism>
<dbReference type="InterPro" id="IPR003663">
    <property type="entry name" value="Sugar/inositol_transpt"/>
</dbReference>
<evidence type="ECO:0000256" key="2">
    <source>
        <dbReference type="ARBA" id="ARBA00022448"/>
    </source>
</evidence>
<dbReference type="InterPro" id="IPR020846">
    <property type="entry name" value="MFS_dom"/>
</dbReference>
<evidence type="ECO:0000256" key="4">
    <source>
        <dbReference type="ARBA" id="ARBA00022989"/>
    </source>
</evidence>
<dbReference type="Gene3D" id="1.20.1250.20">
    <property type="entry name" value="MFS general substrate transporter like domains"/>
    <property type="match status" value="1"/>
</dbReference>
<dbReference type="InterPro" id="IPR045263">
    <property type="entry name" value="GLUT"/>
</dbReference>
<dbReference type="Proteomes" id="UP000605970">
    <property type="component" value="Unassembled WGS sequence"/>
</dbReference>
<feature type="compositionally biased region" description="Polar residues" evidence="7">
    <location>
        <begin position="1"/>
        <end position="15"/>
    </location>
</feature>
<keyword evidence="4 8" id="KW-1133">Transmembrane helix</keyword>
<feature type="transmembrane region" description="Helical" evidence="8">
    <location>
        <begin position="79"/>
        <end position="101"/>
    </location>
</feature>
<feature type="transmembrane region" description="Helical" evidence="8">
    <location>
        <begin position="525"/>
        <end position="543"/>
    </location>
</feature>
<evidence type="ECO:0000256" key="8">
    <source>
        <dbReference type="SAM" id="Phobius"/>
    </source>
</evidence>
<keyword evidence="2" id="KW-0813">Transport</keyword>
<dbReference type="InterPro" id="IPR005828">
    <property type="entry name" value="MFS_sugar_transport-like"/>
</dbReference>
<dbReference type="Pfam" id="PF00083">
    <property type="entry name" value="Sugar_tr"/>
    <property type="match status" value="1"/>
</dbReference>
<evidence type="ECO:0000313" key="11">
    <source>
        <dbReference type="Proteomes" id="UP000605970"/>
    </source>
</evidence>
<feature type="transmembrane region" description="Helical" evidence="8">
    <location>
        <begin position="397"/>
        <end position="418"/>
    </location>
</feature>
<feature type="transmembrane region" description="Helical" evidence="8">
    <location>
        <begin position="327"/>
        <end position="345"/>
    </location>
</feature>
<dbReference type="PROSITE" id="PS50850">
    <property type="entry name" value="MFS"/>
    <property type="match status" value="1"/>
</dbReference>
<evidence type="ECO:0000256" key="1">
    <source>
        <dbReference type="ARBA" id="ARBA00004141"/>
    </source>
</evidence>
<feature type="transmembrane region" description="Helical" evidence="8">
    <location>
        <begin position="490"/>
        <end position="513"/>
    </location>
</feature>
<feature type="domain" description="Major facilitator superfamily (MFS) profile" evidence="9">
    <location>
        <begin position="80"/>
        <end position="547"/>
    </location>
</feature>
<evidence type="ECO:0000256" key="3">
    <source>
        <dbReference type="ARBA" id="ARBA00022692"/>
    </source>
</evidence>
<dbReference type="PROSITE" id="PS00217">
    <property type="entry name" value="SUGAR_TRANSPORT_2"/>
    <property type="match status" value="1"/>
</dbReference>
<keyword evidence="6" id="KW-0175">Coiled coil</keyword>
<sequence>MSSYFPYSHSKNMSTARDAEDDITSISETTMTAESENEGTAVSLTLKDDKTQVEKENEDSTLVSDTHTEQSLRAGLKGVYTSSLMLCLFSCGFGSSFQVGFHLGVLNTPAKILIEWQKESLTASILLVGGILANALLSSITHRFGHKGTLMYNNALVVIAMILQHLAKIFDNYIYMIISRFIIGINSGINMGLTSIYLCEIAPINLRGAIGCLSNCFLYLGFLFALVVGLPFMLGDEENWHLIFLLAFIPVSVQLTLLGFFGPESPKYSYIVCGDVIEAEKSLQLLRQRNDVREEMDMLDKELSKARSVSHQKIGICKMFSKKYLRWSLYLGIYLMFSVQISGSAPVGVYSTKIFEDANLSQLNAQFATCGIGVINVLSILFCVYLVQHPNIGRRTLFLTCLIGCCISTCLIGISIIMAEKAHNTTEEITSTKSFINEEIITTINTTPSSGGSIAAYFSIVFIGIYVIFFSIGFGSITESYLSDFFPSEARATGCSAATLSSLLFRLIVLFSFPILKKLIGPSVFFIYSACLLICSLLGFVILPETKNKEPERILRDIKRRRMQITSRCCCKL</sequence>
<dbReference type="EMBL" id="JABEBT010000007">
    <property type="protein sequence ID" value="KAF7639200.1"/>
    <property type="molecule type" value="Genomic_DNA"/>
</dbReference>
<keyword evidence="5 8" id="KW-0472">Membrane</keyword>
<accession>A0A8T0A0X6</accession>
<feature type="region of interest" description="Disordered" evidence="7">
    <location>
        <begin position="1"/>
        <end position="22"/>
    </location>
</feature>
<evidence type="ECO:0000256" key="6">
    <source>
        <dbReference type="SAM" id="Coils"/>
    </source>
</evidence>
<comment type="subcellular location">
    <subcellularLocation>
        <location evidence="1">Membrane</location>
        <topology evidence="1">Multi-pass membrane protein</topology>
    </subcellularLocation>
</comment>
<proteinExistence type="predicted"/>
<feature type="transmembrane region" description="Helical" evidence="8">
    <location>
        <begin position="150"/>
        <end position="167"/>
    </location>
</feature>
<dbReference type="InterPro" id="IPR036259">
    <property type="entry name" value="MFS_trans_sf"/>
</dbReference>
<reference evidence="10" key="1">
    <citation type="journal article" date="2020" name="Ecol. Evol.">
        <title>Genome structure and content of the rice root-knot nematode (Meloidogyne graminicola).</title>
        <authorList>
            <person name="Phan N.T."/>
            <person name="Danchin E.G.J."/>
            <person name="Klopp C."/>
            <person name="Perfus-Barbeoch L."/>
            <person name="Kozlowski D.K."/>
            <person name="Koutsovoulos G.D."/>
            <person name="Lopez-Roques C."/>
            <person name="Bouchez O."/>
            <person name="Zahm M."/>
            <person name="Besnard G."/>
            <person name="Bellafiore S."/>
        </authorList>
    </citation>
    <scope>NUCLEOTIDE SEQUENCE</scope>
    <source>
        <strain evidence="10">VN-18</strain>
    </source>
</reference>
<feature type="coiled-coil region" evidence="6">
    <location>
        <begin position="282"/>
        <end position="309"/>
    </location>
</feature>
<gene>
    <name evidence="10" type="ORF">Mgra_00001431</name>
</gene>
<keyword evidence="3 8" id="KW-0812">Transmembrane</keyword>
<dbReference type="PANTHER" id="PTHR23503:SF8">
    <property type="entry name" value="FACILITATED GLUCOSE TRANSPORTER PROTEIN 1"/>
    <property type="match status" value="1"/>
</dbReference>
<dbReference type="SUPFAM" id="SSF103473">
    <property type="entry name" value="MFS general substrate transporter"/>
    <property type="match status" value="1"/>
</dbReference>
<dbReference type="AlphaFoldDB" id="A0A8T0A0X6"/>
<dbReference type="OrthoDB" id="4540492at2759"/>
<protein>
    <submittedName>
        <fullName evidence="10">MFS domain-containing protein</fullName>
    </submittedName>
</protein>
<dbReference type="PANTHER" id="PTHR23503">
    <property type="entry name" value="SOLUTE CARRIER FAMILY 2"/>
    <property type="match status" value="1"/>
</dbReference>
<feature type="transmembrane region" description="Helical" evidence="8">
    <location>
        <begin position="454"/>
        <end position="478"/>
    </location>
</feature>
<dbReference type="GO" id="GO:0015149">
    <property type="term" value="F:hexose transmembrane transporter activity"/>
    <property type="evidence" value="ECO:0007669"/>
    <property type="project" value="TreeGrafter"/>
</dbReference>
<name>A0A8T0A0X6_9BILA</name>
<feature type="transmembrane region" description="Helical" evidence="8">
    <location>
        <begin position="173"/>
        <end position="198"/>
    </location>
</feature>
<dbReference type="InterPro" id="IPR005829">
    <property type="entry name" value="Sugar_transporter_CS"/>
</dbReference>
<feature type="transmembrane region" description="Helical" evidence="8">
    <location>
        <begin position="240"/>
        <end position="261"/>
    </location>
</feature>
<dbReference type="GO" id="GO:0016020">
    <property type="term" value="C:membrane"/>
    <property type="evidence" value="ECO:0007669"/>
    <property type="project" value="UniProtKB-SubCell"/>
</dbReference>
<keyword evidence="11" id="KW-1185">Reference proteome</keyword>
<feature type="transmembrane region" description="Helical" evidence="8">
    <location>
        <begin position="365"/>
        <end position="385"/>
    </location>
</feature>
<dbReference type="PRINTS" id="PR00171">
    <property type="entry name" value="SUGRTRNSPORT"/>
</dbReference>
<feature type="transmembrane region" description="Helical" evidence="8">
    <location>
        <begin position="210"/>
        <end position="234"/>
    </location>
</feature>
<feature type="transmembrane region" description="Helical" evidence="8">
    <location>
        <begin position="121"/>
        <end position="138"/>
    </location>
</feature>
<evidence type="ECO:0000256" key="5">
    <source>
        <dbReference type="ARBA" id="ARBA00023136"/>
    </source>
</evidence>